<dbReference type="PANTHER" id="PTHR11630:SF48">
    <property type="entry name" value="DNA HELICASE MCM9"/>
    <property type="match status" value="1"/>
</dbReference>
<evidence type="ECO:0000256" key="6">
    <source>
        <dbReference type="ARBA" id="ARBA00022801"/>
    </source>
</evidence>
<name>A0A3B3X9E5_9TELE</name>
<evidence type="ECO:0000256" key="7">
    <source>
        <dbReference type="ARBA" id="ARBA00022806"/>
    </source>
</evidence>
<dbReference type="RefSeq" id="XP_014848706.1">
    <property type="nucleotide sequence ID" value="XM_014993220.1"/>
</dbReference>
<dbReference type="GO" id="GO:0016787">
    <property type="term" value="F:hydrolase activity"/>
    <property type="evidence" value="ECO:0007669"/>
    <property type="project" value="UniProtKB-KW"/>
</dbReference>
<reference evidence="18" key="2">
    <citation type="submission" date="2025-09" db="UniProtKB">
        <authorList>
            <consortium name="Ensembl"/>
        </authorList>
    </citation>
    <scope>IDENTIFICATION</scope>
</reference>
<dbReference type="Pfam" id="PF26066">
    <property type="entry name" value="MCM9_N"/>
    <property type="match status" value="1"/>
</dbReference>
<dbReference type="STRING" id="48701.ENSPMEP00000011605"/>
<dbReference type="PRINTS" id="PR01657">
    <property type="entry name" value="MCMFAMILY"/>
</dbReference>
<dbReference type="GO" id="GO:0000724">
    <property type="term" value="P:double-strand break repair via homologous recombination"/>
    <property type="evidence" value="ECO:0007669"/>
    <property type="project" value="TreeGrafter"/>
</dbReference>
<keyword evidence="7" id="KW-0347">Helicase</keyword>
<dbReference type="Gene3D" id="3.40.50.300">
    <property type="entry name" value="P-loop containing nucleotide triphosphate hydrolases"/>
    <property type="match status" value="1"/>
</dbReference>
<feature type="compositionally biased region" description="Polar residues" evidence="16">
    <location>
        <begin position="845"/>
        <end position="862"/>
    </location>
</feature>
<keyword evidence="10" id="KW-0234">DNA repair</keyword>
<feature type="region of interest" description="Disordered" evidence="16">
    <location>
        <begin position="818"/>
        <end position="907"/>
    </location>
</feature>
<evidence type="ECO:0000256" key="1">
    <source>
        <dbReference type="ARBA" id="ARBA00004123"/>
    </source>
</evidence>
<dbReference type="InterPro" id="IPR058768">
    <property type="entry name" value="MCM9_N"/>
</dbReference>
<keyword evidence="8 15" id="KW-0067">ATP-binding</keyword>
<evidence type="ECO:0000256" key="3">
    <source>
        <dbReference type="ARBA" id="ARBA00012551"/>
    </source>
</evidence>
<dbReference type="Pfam" id="PF17207">
    <property type="entry name" value="MCM_OB"/>
    <property type="match status" value="1"/>
</dbReference>
<dbReference type="GO" id="GO:0003697">
    <property type="term" value="F:single-stranded DNA binding"/>
    <property type="evidence" value="ECO:0007669"/>
    <property type="project" value="TreeGrafter"/>
</dbReference>
<dbReference type="Pfam" id="PF00493">
    <property type="entry name" value="MCM"/>
    <property type="match status" value="1"/>
</dbReference>
<dbReference type="GeneID" id="106921492"/>
<keyword evidence="4 15" id="KW-0547">Nucleotide-binding</keyword>
<feature type="compositionally biased region" description="Basic and acidic residues" evidence="16">
    <location>
        <begin position="864"/>
        <end position="878"/>
    </location>
</feature>
<feature type="compositionally biased region" description="Polar residues" evidence="16">
    <location>
        <begin position="818"/>
        <end position="833"/>
    </location>
</feature>
<dbReference type="Pfam" id="PF17855">
    <property type="entry name" value="MCM_lid"/>
    <property type="match status" value="1"/>
</dbReference>
<keyword evidence="11" id="KW-0539">Nucleus</keyword>
<dbReference type="InterPro" id="IPR041562">
    <property type="entry name" value="MCM_lid"/>
</dbReference>
<evidence type="ECO:0000313" key="19">
    <source>
        <dbReference type="Proteomes" id="UP000261480"/>
    </source>
</evidence>
<dbReference type="Ensembl" id="ENSPMET00000018780.1">
    <property type="protein sequence ID" value="ENSPMEP00000011605.1"/>
    <property type="gene ID" value="ENSPMEG00000013719.1"/>
</dbReference>
<dbReference type="AlphaFoldDB" id="A0A3B3X9E5"/>
<dbReference type="InterPro" id="IPR003593">
    <property type="entry name" value="AAA+_ATPase"/>
</dbReference>
<protein>
    <recommendedName>
        <fullName evidence="12">DNA helicase MCM9</fullName>
        <ecNumber evidence="3">3.6.4.12</ecNumber>
    </recommendedName>
    <alternativeName>
        <fullName evidence="13">Minichromosome maintenance 9</fullName>
    </alternativeName>
</protein>
<dbReference type="GO" id="GO:0017116">
    <property type="term" value="F:single-stranded DNA helicase activity"/>
    <property type="evidence" value="ECO:0007669"/>
    <property type="project" value="TreeGrafter"/>
</dbReference>
<evidence type="ECO:0000256" key="4">
    <source>
        <dbReference type="ARBA" id="ARBA00022741"/>
    </source>
</evidence>
<evidence type="ECO:0000256" key="12">
    <source>
        <dbReference type="ARBA" id="ARBA00041085"/>
    </source>
</evidence>
<dbReference type="CTD" id="254394"/>
<keyword evidence="9 15" id="KW-0238">DNA-binding</keyword>
<keyword evidence="5" id="KW-0227">DNA damage</keyword>
<dbReference type="SUPFAM" id="SSF52540">
    <property type="entry name" value="P-loop containing nucleoside triphosphate hydrolases"/>
    <property type="match status" value="1"/>
</dbReference>
<proteinExistence type="inferred from homology"/>
<keyword evidence="6" id="KW-0378">Hydrolase</keyword>
<dbReference type="CDD" id="cd17760">
    <property type="entry name" value="MCM9"/>
    <property type="match status" value="1"/>
</dbReference>
<dbReference type="InterPro" id="IPR012340">
    <property type="entry name" value="NA-bd_OB-fold"/>
</dbReference>
<dbReference type="GO" id="GO:0005524">
    <property type="term" value="F:ATP binding"/>
    <property type="evidence" value="ECO:0007669"/>
    <property type="project" value="UniProtKB-KW"/>
</dbReference>
<comment type="catalytic activity">
    <reaction evidence="14">
        <text>ATP + H2O = ADP + phosphate + H(+)</text>
        <dbReference type="Rhea" id="RHEA:13065"/>
        <dbReference type="ChEBI" id="CHEBI:15377"/>
        <dbReference type="ChEBI" id="CHEBI:15378"/>
        <dbReference type="ChEBI" id="CHEBI:30616"/>
        <dbReference type="ChEBI" id="CHEBI:43474"/>
        <dbReference type="ChEBI" id="CHEBI:456216"/>
        <dbReference type="EC" id="3.6.4.12"/>
    </reaction>
</comment>
<dbReference type="Proteomes" id="UP000261480">
    <property type="component" value="Unplaced"/>
</dbReference>
<dbReference type="GO" id="GO:0005634">
    <property type="term" value="C:nucleus"/>
    <property type="evidence" value="ECO:0007669"/>
    <property type="project" value="UniProtKB-SubCell"/>
</dbReference>
<comment type="similarity">
    <text evidence="2 15">Belongs to the MCM family.</text>
</comment>
<dbReference type="SUPFAM" id="SSF50249">
    <property type="entry name" value="Nucleic acid-binding proteins"/>
    <property type="match status" value="1"/>
</dbReference>
<dbReference type="InterPro" id="IPR001208">
    <property type="entry name" value="MCM_dom"/>
</dbReference>
<evidence type="ECO:0000256" key="16">
    <source>
        <dbReference type="SAM" id="MobiDB-lite"/>
    </source>
</evidence>
<dbReference type="KEGG" id="pmei:106921492"/>
<keyword evidence="19" id="KW-1185">Reference proteome</keyword>
<dbReference type="PANTHER" id="PTHR11630">
    <property type="entry name" value="DNA REPLICATION LICENSING FACTOR MCM FAMILY MEMBER"/>
    <property type="match status" value="1"/>
</dbReference>
<evidence type="ECO:0000256" key="15">
    <source>
        <dbReference type="RuleBase" id="RU004070"/>
    </source>
</evidence>
<dbReference type="EC" id="3.6.4.12" evidence="3"/>
<feature type="domain" description="MCM C-terminal AAA(+) ATPase" evidence="17">
    <location>
        <begin position="309"/>
        <end position="512"/>
    </location>
</feature>
<dbReference type="InterPro" id="IPR027417">
    <property type="entry name" value="P-loop_NTPase"/>
</dbReference>
<evidence type="ECO:0000256" key="10">
    <source>
        <dbReference type="ARBA" id="ARBA00023204"/>
    </source>
</evidence>
<reference evidence="18" key="1">
    <citation type="submission" date="2025-08" db="UniProtKB">
        <authorList>
            <consortium name="Ensembl"/>
        </authorList>
    </citation>
    <scope>IDENTIFICATION</scope>
</reference>
<organism evidence="18 19">
    <name type="scientific">Poecilia mexicana</name>
    <dbReference type="NCBI Taxonomy" id="48701"/>
    <lineage>
        <taxon>Eukaryota</taxon>
        <taxon>Metazoa</taxon>
        <taxon>Chordata</taxon>
        <taxon>Craniata</taxon>
        <taxon>Vertebrata</taxon>
        <taxon>Euteleostomi</taxon>
        <taxon>Actinopterygii</taxon>
        <taxon>Neopterygii</taxon>
        <taxon>Teleostei</taxon>
        <taxon>Neoteleostei</taxon>
        <taxon>Acanthomorphata</taxon>
        <taxon>Ovalentaria</taxon>
        <taxon>Atherinomorphae</taxon>
        <taxon>Cyprinodontiformes</taxon>
        <taxon>Poeciliidae</taxon>
        <taxon>Poeciliinae</taxon>
        <taxon>Poecilia</taxon>
    </lineage>
</organism>
<dbReference type="Gene3D" id="2.40.50.140">
    <property type="entry name" value="Nucleic acid-binding proteins"/>
    <property type="match status" value="1"/>
</dbReference>
<evidence type="ECO:0000259" key="17">
    <source>
        <dbReference type="PROSITE" id="PS50051"/>
    </source>
</evidence>
<sequence>MFISPEEEALIGRVFENYLTEHHHGDILQLSTDVNEDTHRSVVVNAMTLFEANMEVGDYFNAYPKDVLAVFDKVLQKKALELTDEASLKDKGQGAGQRGLRQIYHTRITGLPVCPELTRHTIPRSRDVGHFLSVTGTVIRTSVAKVLEYERDYMCTKCRHVFKVQADFDQFYTFVQPVGCPNPAACNSFKFSCLSGGSEPAACRDYQEIKIQEQVQRLSVGSIPRSLVVVLEDDLVDSCKSGDDITVYGVMYLRWKPLYDGSPCDVELVLRANNIEANNQQAAAALMVKDVQKEFEEFWDSYKQNPLAGRNEILLSLCPQVFGMYVIKLAVAMVLAGGVQRIDSSGTKVRGECHLLLVGDPGTGKSQFLKYAAKVISRSVLTAGIGSTSAGLTVAAVKDGGDWHLEAGALVLSDGGLCCIDEFSSIKEHDRISIHEAMEQQSISVAKAGMVCKLNTRTTILAATNPKGQYDPSQPLSVNVALASPLLSRFDLVLVLLDTRNVEWDCIISSFILEDRGTPADASGLWSMEKMKTYFSVIKQLQPQVSEEANCILTRYYQLQRQQDGHSAARTTIRMLESLSRLAEAHARLMYRETVTIEDAVTAVSVMECSMQGGALLGNVNALLTTFPTDPLQQYQTQCQMLLEGLNLPELLQSEMERLARLRSNTPEASVCDLSVSTDQHQLHVSDSETSSDLKSCVTVKSCLDQLPATSPSLSPDDVILPIITSTQGNINTAPNNSLSVSSALRAGQSRVDKKEQRLLPEKNNNDVLLSEKMAGEDAKLTGLHTKLSAFIFKPRNRKQPDHSGNEAETLREKGINMQTSASHDDLTSQMPQSKKKKQMEKLNNGHSQHCTAKPTAAQTNLERVPHETETSKCELKKSVPNQHAKPVSNSEVNRNRKRKCFNLSPPLNNDGSKPFLSGFSFSGLTVFSSDVLDTDWDQEVSKTTKDCPHK</sequence>
<dbReference type="InterPro" id="IPR031327">
    <property type="entry name" value="MCM"/>
</dbReference>
<evidence type="ECO:0000313" key="18">
    <source>
        <dbReference type="Ensembl" id="ENSPMEP00000011605.1"/>
    </source>
</evidence>
<evidence type="ECO:0000256" key="5">
    <source>
        <dbReference type="ARBA" id="ARBA00022763"/>
    </source>
</evidence>
<evidence type="ECO:0000256" key="13">
    <source>
        <dbReference type="ARBA" id="ARBA00042301"/>
    </source>
</evidence>
<dbReference type="SMART" id="SM00350">
    <property type="entry name" value="MCM"/>
    <property type="match status" value="1"/>
</dbReference>
<dbReference type="OrthoDB" id="271325at2759"/>
<dbReference type="SMART" id="SM00382">
    <property type="entry name" value="AAA"/>
    <property type="match status" value="1"/>
</dbReference>
<evidence type="ECO:0000256" key="14">
    <source>
        <dbReference type="ARBA" id="ARBA00047995"/>
    </source>
</evidence>
<evidence type="ECO:0000256" key="11">
    <source>
        <dbReference type="ARBA" id="ARBA00023242"/>
    </source>
</evidence>
<dbReference type="InterPro" id="IPR033762">
    <property type="entry name" value="MCM_OB"/>
</dbReference>
<dbReference type="PROSITE" id="PS50051">
    <property type="entry name" value="MCM_2"/>
    <property type="match status" value="1"/>
</dbReference>
<accession>A0A3B3X9E5</accession>
<dbReference type="GO" id="GO:0042555">
    <property type="term" value="C:MCM complex"/>
    <property type="evidence" value="ECO:0007669"/>
    <property type="project" value="TreeGrafter"/>
</dbReference>
<evidence type="ECO:0000256" key="8">
    <source>
        <dbReference type="ARBA" id="ARBA00022840"/>
    </source>
</evidence>
<evidence type="ECO:0000256" key="9">
    <source>
        <dbReference type="ARBA" id="ARBA00023125"/>
    </source>
</evidence>
<evidence type="ECO:0000256" key="2">
    <source>
        <dbReference type="ARBA" id="ARBA00008010"/>
    </source>
</evidence>
<comment type="subcellular location">
    <subcellularLocation>
        <location evidence="1">Nucleus</location>
    </subcellularLocation>
</comment>
<dbReference type="FunFam" id="3.40.50.300:FF:000671">
    <property type="entry name" value="DNA helicase MCM9 isoform X1"/>
    <property type="match status" value="1"/>
</dbReference>